<organism evidence="1 2">
    <name type="scientific">Acaulospora colombiana</name>
    <dbReference type="NCBI Taxonomy" id="27376"/>
    <lineage>
        <taxon>Eukaryota</taxon>
        <taxon>Fungi</taxon>
        <taxon>Fungi incertae sedis</taxon>
        <taxon>Mucoromycota</taxon>
        <taxon>Glomeromycotina</taxon>
        <taxon>Glomeromycetes</taxon>
        <taxon>Diversisporales</taxon>
        <taxon>Acaulosporaceae</taxon>
        <taxon>Acaulospora</taxon>
    </lineage>
</organism>
<evidence type="ECO:0000313" key="1">
    <source>
        <dbReference type="EMBL" id="CAG8723192.1"/>
    </source>
</evidence>
<accession>A0ACA9PUV5</accession>
<feature type="non-terminal residue" evidence="1">
    <location>
        <position position="343"/>
    </location>
</feature>
<feature type="non-terminal residue" evidence="1">
    <location>
        <position position="1"/>
    </location>
</feature>
<proteinExistence type="predicted"/>
<comment type="caution">
    <text evidence="1">The sequence shown here is derived from an EMBL/GenBank/DDBJ whole genome shotgun (WGS) entry which is preliminary data.</text>
</comment>
<sequence length="343" mass="37597">IDGGWAIPVFDVPETPPLDNKKNAITQPQPVMMEARLDLGPATRSWHEPRWDEALPLSMTVAPPAKTHNHNLILQLFSTPAFFTSGFKERLKTIQWLRSNQPNRQTEEKHGATSHSRTNRPSRPSSVPQETVEIVQAEVAFVIAMPMPPPPVRFSSATMHEPLLEVAGQELCLGSISSAWQRPLDNAAAAVAANQSRLSWQTEDVEDFASTIRTWPAGPARSIVSSRHLYVGDYGDEASSYAMRPSGSFVYSGSGYDTQASQPAPSQQQHDQRSAAQANSLLSPPSRAYTPSQRSMDLPSVPAYMIPHIQVTEPRDVEIASTPTDLPLTQDGHSIISISSYGQ</sequence>
<name>A0ACA9PUV5_9GLOM</name>
<dbReference type="Proteomes" id="UP000789525">
    <property type="component" value="Unassembled WGS sequence"/>
</dbReference>
<gene>
    <name evidence="1" type="ORF">ACOLOM_LOCUS11230</name>
</gene>
<evidence type="ECO:0000313" key="2">
    <source>
        <dbReference type="Proteomes" id="UP000789525"/>
    </source>
</evidence>
<reference evidence="1" key="1">
    <citation type="submission" date="2021-06" db="EMBL/GenBank/DDBJ databases">
        <authorList>
            <person name="Kallberg Y."/>
            <person name="Tangrot J."/>
            <person name="Rosling A."/>
        </authorList>
    </citation>
    <scope>NUCLEOTIDE SEQUENCE</scope>
    <source>
        <strain evidence="1">CL356</strain>
    </source>
</reference>
<protein>
    <submittedName>
        <fullName evidence="1">16524_t:CDS:1</fullName>
    </submittedName>
</protein>
<dbReference type="EMBL" id="CAJVPT010039600">
    <property type="protein sequence ID" value="CAG8723192.1"/>
    <property type="molecule type" value="Genomic_DNA"/>
</dbReference>
<keyword evidence="2" id="KW-1185">Reference proteome</keyword>